<organism evidence="2 3">
    <name type="scientific">Castilleja foliolosa</name>
    <dbReference type="NCBI Taxonomy" id="1961234"/>
    <lineage>
        <taxon>Eukaryota</taxon>
        <taxon>Viridiplantae</taxon>
        <taxon>Streptophyta</taxon>
        <taxon>Embryophyta</taxon>
        <taxon>Tracheophyta</taxon>
        <taxon>Spermatophyta</taxon>
        <taxon>Magnoliopsida</taxon>
        <taxon>eudicotyledons</taxon>
        <taxon>Gunneridae</taxon>
        <taxon>Pentapetalae</taxon>
        <taxon>asterids</taxon>
        <taxon>lamiids</taxon>
        <taxon>Lamiales</taxon>
        <taxon>Orobanchaceae</taxon>
        <taxon>Pedicularideae</taxon>
        <taxon>Castillejinae</taxon>
        <taxon>Castilleja</taxon>
    </lineage>
</organism>
<feature type="region of interest" description="Disordered" evidence="1">
    <location>
        <begin position="104"/>
        <end position="136"/>
    </location>
</feature>
<protein>
    <recommendedName>
        <fullName evidence="4">PAS domain-containing protein</fullName>
    </recommendedName>
</protein>
<proteinExistence type="predicted"/>
<dbReference type="AlphaFoldDB" id="A0ABD3DPF5"/>
<evidence type="ECO:0000313" key="2">
    <source>
        <dbReference type="EMBL" id="KAL3642761.1"/>
    </source>
</evidence>
<comment type="caution">
    <text evidence="2">The sequence shown here is derived from an EMBL/GenBank/DDBJ whole genome shotgun (WGS) entry which is preliminary data.</text>
</comment>
<keyword evidence="3" id="KW-1185">Reference proteome</keyword>
<evidence type="ECO:0000256" key="1">
    <source>
        <dbReference type="SAM" id="MobiDB-lite"/>
    </source>
</evidence>
<reference evidence="3" key="1">
    <citation type="journal article" date="2024" name="IScience">
        <title>Strigolactones Initiate the Formation of Haustorium-like Structures in Castilleja.</title>
        <authorList>
            <person name="Buerger M."/>
            <person name="Peterson D."/>
            <person name="Chory J."/>
        </authorList>
    </citation>
    <scope>NUCLEOTIDE SEQUENCE [LARGE SCALE GENOMIC DNA]</scope>
</reference>
<dbReference type="EMBL" id="JAVIJP010000016">
    <property type="protein sequence ID" value="KAL3642761.1"/>
    <property type="molecule type" value="Genomic_DNA"/>
</dbReference>
<accession>A0ABD3DPF5</accession>
<name>A0ABD3DPF5_9LAMI</name>
<evidence type="ECO:0008006" key="4">
    <source>
        <dbReference type="Google" id="ProtNLM"/>
    </source>
</evidence>
<gene>
    <name evidence="2" type="ORF">CASFOL_013576</name>
</gene>
<dbReference type="Proteomes" id="UP001632038">
    <property type="component" value="Unassembled WGS sequence"/>
</dbReference>
<sequence length="136" mass="15537">MYLWNRASEKLIGEPAEDVISLYGDTARVMPDDIASKILGREGLFEVIVTSKDLPVDSFNVSRLTIDDEIKDVYIVRNYPEPYESDTSDDSFLQTLNYVEEKDRAVNRGETKDIEDEADSETTHAKKKQKTNKLDN</sequence>
<evidence type="ECO:0000313" key="3">
    <source>
        <dbReference type="Proteomes" id="UP001632038"/>
    </source>
</evidence>
<feature type="compositionally biased region" description="Basic residues" evidence="1">
    <location>
        <begin position="125"/>
        <end position="136"/>
    </location>
</feature>